<feature type="compositionally biased region" description="Basic and acidic residues" evidence="7">
    <location>
        <begin position="734"/>
        <end position="744"/>
    </location>
</feature>
<feature type="compositionally biased region" description="Basic and acidic residues" evidence="7">
    <location>
        <begin position="965"/>
        <end position="979"/>
    </location>
</feature>
<organism evidence="9 10">
    <name type="scientific">Botryosphaeria dothidea</name>
    <dbReference type="NCBI Taxonomy" id="55169"/>
    <lineage>
        <taxon>Eukaryota</taxon>
        <taxon>Fungi</taxon>
        <taxon>Dikarya</taxon>
        <taxon>Ascomycota</taxon>
        <taxon>Pezizomycotina</taxon>
        <taxon>Dothideomycetes</taxon>
        <taxon>Dothideomycetes incertae sedis</taxon>
        <taxon>Botryosphaeriales</taxon>
        <taxon>Botryosphaeriaceae</taxon>
        <taxon>Botryosphaeria</taxon>
    </lineage>
</organism>
<evidence type="ECO:0000313" key="10">
    <source>
        <dbReference type="Proteomes" id="UP000572817"/>
    </source>
</evidence>
<dbReference type="Gene3D" id="1.20.5.1500">
    <property type="match status" value="1"/>
</dbReference>
<gene>
    <name evidence="9" type="ORF">GTA08_BOTSDO09133</name>
</gene>
<feature type="transmembrane region" description="Helical" evidence="8">
    <location>
        <begin position="216"/>
        <end position="235"/>
    </location>
</feature>
<accession>A0A8H4IP57</accession>
<feature type="transmembrane region" description="Helical" evidence="8">
    <location>
        <begin position="324"/>
        <end position="344"/>
    </location>
</feature>
<keyword evidence="10" id="KW-1185">Reference proteome</keyword>
<evidence type="ECO:0000256" key="5">
    <source>
        <dbReference type="ARBA" id="ARBA00022989"/>
    </source>
</evidence>
<dbReference type="Gene3D" id="1.20.1250.20">
    <property type="entry name" value="MFS general substrate transporter like domains"/>
    <property type="match status" value="1"/>
</dbReference>
<keyword evidence="3" id="KW-0813">Transport</keyword>
<feature type="transmembrane region" description="Helical" evidence="8">
    <location>
        <begin position="402"/>
        <end position="424"/>
    </location>
</feature>
<keyword evidence="4 8" id="KW-0812">Transmembrane</keyword>
<dbReference type="GO" id="GO:0008506">
    <property type="term" value="F:sucrose:proton symporter activity"/>
    <property type="evidence" value="ECO:0007669"/>
    <property type="project" value="TreeGrafter"/>
</dbReference>
<feature type="transmembrane region" description="Helical" evidence="8">
    <location>
        <begin position="376"/>
        <end position="396"/>
    </location>
</feature>
<keyword evidence="5 8" id="KW-1133">Transmembrane helix</keyword>
<feature type="region of interest" description="Disordered" evidence="7">
    <location>
        <begin position="929"/>
        <end position="979"/>
    </location>
</feature>
<dbReference type="OrthoDB" id="28755at2759"/>
<dbReference type="FunFam" id="3.30.1120.90:FF:000003">
    <property type="entry name" value="Nucleosome assembly protein"/>
    <property type="match status" value="1"/>
</dbReference>
<dbReference type="GO" id="GO:0006334">
    <property type="term" value="P:nucleosome assembly"/>
    <property type="evidence" value="ECO:0007669"/>
    <property type="project" value="InterPro"/>
</dbReference>
<dbReference type="SUPFAM" id="SSF143113">
    <property type="entry name" value="NAP-like"/>
    <property type="match status" value="1"/>
</dbReference>
<feature type="transmembrane region" description="Helical" evidence="8">
    <location>
        <begin position="180"/>
        <end position="204"/>
    </location>
</feature>
<dbReference type="AlphaFoldDB" id="A0A8H4IP57"/>
<dbReference type="GO" id="GO:0005886">
    <property type="term" value="C:plasma membrane"/>
    <property type="evidence" value="ECO:0007669"/>
    <property type="project" value="TreeGrafter"/>
</dbReference>
<dbReference type="Pfam" id="PF13347">
    <property type="entry name" value="MFS_2"/>
    <property type="match status" value="1"/>
</dbReference>
<dbReference type="SUPFAM" id="SSF103473">
    <property type="entry name" value="MFS general substrate transporter"/>
    <property type="match status" value="1"/>
</dbReference>
<dbReference type="PANTHER" id="PTHR19432">
    <property type="entry name" value="SUGAR TRANSPORTER"/>
    <property type="match status" value="1"/>
</dbReference>
<sequence length="979" mass="107551">MPTGAIAPGGSLPPTAAWMGSPGIKGSSESARMAYLTAALVGIQFTWGIEMTYCTPYLLALGLAKSTVSLVWVAGPLSGLIMQPIVGIVADKSKSKWGRRRPFMFGGAFVVSLALLAMGWATEIVSLFVAEDERRRSVTVTLAVVCIYVIDFAINAVQASSRSLIVDILPIPKQQMGSAWASRMVAVGSLVGYGAGAVDLGSIFGTLIGDTQFKQLTVVAAVVLCVCVGITSWAVQEKVLLDDGKETADIGALQIFTQILKTATNLPPRIAAICWVQFWAWIGWFPFLFYSTTWVGEIWIRYDAPVDARSSEDTLGQIGRVGSLSLIVFSIITFGGSIVLPWLVQKPDGEKPDFTPRPPAGLAPVVERVEKNKPSLLTAWMLSHLVFTFSMILAPFATSFRYATTIVAICGVPWAITCWAPFTFMGVEINRLRSSASASGPGYRRLSNSAIEMGSTGAHGEVRNESGELSGVYLGILNLYTTLPQFVGTFISWGVFSLLEPGKSPELAKEANPAETHPTDGPNAIAVSAGFGFAGFFALGISTCPKSTTEHPTSNKLNRPLPSSHLLSRAQQIPTCIMSEPIRNKRADQAIAPTPQNTPANAAPISSRAQQPGVASIKEEDFDRATAASIFAQNPQLVSMIQGKLGSLVGRSSGYIESLPTDVRKRVAGLKGVQKEHSKLEAEFQEEVLQLEKKYFAKFTPLYQKRAKIVNGQEEPTEEEIKAGEVKDEDEEQAEKPAEEKPTEPTEPVKGIPEFWLSAMKNQVSLAEMITDRDEVALKSLTDIRMEYLDKPGFRLIFEFAENEFFTNKIITKTYYYQEENGYEGDFIYDHAEGDKIDWLPGKDLTVRVESKKQRNKNTKQTRVVKKTVPTESFFNFFSPPKAPTDDDDEISSDIEERLELDYQLGEDIKEKLIPRAIDWFTGEALQFEQLDDYDEGEFEDEDDEEEDDLSDDRDEDDESDEEGDGSKPKQEAAECKQS</sequence>
<dbReference type="FunFam" id="1.20.5.1500:FF:000001">
    <property type="entry name" value="Nucleosome assembly protein 1-like 1"/>
    <property type="match status" value="1"/>
</dbReference>
<protein>
    <submittedName>
        <fullName evidence="9">Sucrose transport protein SUC2</fullName>
    </submittedName>
</protein>
<dbReference type="EMBL" id="WWBZ02000062">
    <property type="protein sequence ID" value="KAF4303593.1"/>
    <property type="molecule type" value="Genomic_DNA"/>
</dbReference>
<evidence type="ECO:0000313" key="9">
    <source>
        <dbReference type="EMBL" id="KAF4303593.1"/>
    </source>
</evidence>
<evidence type="ECO:0000256" key="7">
    <source>
        <dbReference type="SAM" id="MobiDB-lite"/>
    </source>
</evidence>
<proteinExistence type="inferred from homology"/>
<evidence type="ECO:0000256" key="1">
    <source>
        <dbReference type="ARBA" id="ARBA00004141"/>
    </source>
</evidence>
<dbReference type="GO" id="GO:0005634">
    <property type="term" value="C:nucleus"/>
    <property type="evidence" value="ECO:0007669"/>
    <property type="project" value="InterPro"/>
</dbReference>
<feature type="transmembrane region" description="Helical" evidence="8">
    <location>
        <begin position="102"/>
        <end position="120"/>
    </location>
</feature>
<evidence type="ECO:0000256" key="6">
    <source>
        <dbReference type="ARBA" id="ARBA00023136"/>
    </source>
</evidence>
<evidence type="ECO:0000256" key="4">
    <source>
        <dbReference type="ARBA" id="ARBA00022692"/>
    </source>
</evidence>
<dbReference type="Gene3D" id="3.30.1120.90">
    <property type="entry name" value="Nucleosome assembly protein"/>
    <property type="match status" value="1"/>
</dbReference>
<dbReference type="InterPro" id="IPR037231">
    <property type="entry name" value="NAP-like_sf"/>
</dbReference>
<evidence type="ECO:0000256" key="2">
    <source>
        <dbReference type="ARBA" id="ARBA00009947"/>
    </source>
</evidence>
<reference evidence="9" key="1">
    <citation type="submission" date="2020-04" db="EMBL/GenBank/DDBJ databases">
        <title>Genome Assembly and Annotation of Botryosphaeria dothidea sdau 11-99, a Latent Pathogen of Apple Fruit Ring Rot in China.</title>
        <authorList>
            <person name="Yu C."/>
            <person name="Diao Y."/>
            <person name="Lu Q."/>
            <person name="Zhao J."/>
            <person name="Cui S."/>
            <person name="Peng C."/>
            <person name="He B."/>
            <person name="Liu H."/>
        </authorList>
    </citation>
    <scope>NUCLEOTIDE SEQUENCE [LARGE SCALE GENOMIC DNA]</scope>
    <source>
        <strain evidence="9">Sdau11-99</strain>
    </source>
</reference>
<dbReference type="InterPro" id="IPR002164">
    <property type="entry name" value="NAP_family"/>
</dbReference>
<evidence type="ECO:0000256" key="8">
    <source>
        <dbReference type="SAM" id="Phobius"/>
    </source>
</evidence>
<feature type="region of interest" description="Disordered" evidence="7">
    <location>
        <begin position="711"/>
        <end position="750"/>
    </location>
</feature>
<comment type="caution">
    <text evidence="9">The sequence shown here is derived from an EMBL/GenBank/DDBJ whole genome shotgun (WGS) entry which is preliminary data.</text>
</comment>
<comment type="subcellular location">
    <subcellularLocation>
        <location evidence="1">Membrane</location>
        <topology evidence="1">Multi-pass membrane protein</topology>
    </subcellularLocation>
</comment>
<evidence type="ECO:0000256" key="3">
    <source>
        <dbReference type="ARBA" id="ARBA00022448"/>
    </source>
</evidence>
<dbReference type="Proteomes" id="UP000572817">
    <property type="component" value="Unassembled WGS sequence"/>
</dbReference>
<feature type="transmembrane region" description="Helical" evidence="8">
    <location>
        <begin position="140"/>
        <end position="159"/>
    </location>
</feature>
<feature type="compositionally biased region" description="Acidic residues" evidence="7">
    <location>
        <begin position="930"/>
        <end position="964"/>
    </location>
</feature>
<dbReference type="InterPro" id="IPR036259">
    <property type="entry name" value="MFS_trans_sf"/>
</dbReference>
<feature type="compositionally biased region" description="Low complexity" evidence="7">
    <location>
        <begin position="592"/>
        <end position="605"/>
    </location>
</feature>
<keyword evidence="6 8" id="KW-0472">Membrane</keyword>
<feature type="transmembrane region" description="Helical" evidence="8">
    <location>
        <begin position="69"/>
        <end position="90"/>
    </location>
</feature>
<name>A0A8H4IP57_9PEZI</name>
<dbReference type="PANTHER" id="PTHR19432:SF76">
    <property type="entry name" value="TRANSPORTER, PUTATIVE (EUROFUNG)-RELATED"/>
    <property type="match status" value="1"/>
</dbReference>
<feature type="transmembrane region" description="Helical" evidence="8">
    <location>
        <begin position="270"/>
        <end position="290"/>
    </location>
</feature>
<dbReference type="Pfam" id="PF00956">
    <property type="entry name" value="NAP"/>
    <property type="match status" value="1"/>
</dbReference>
<comment type="similarity">
    <text evidence="2">Belongs to the nucleosome assembly protein (NAP) family.</text>
</comment>
<feature type="region of interest" description="Disordered" evidence="7">
    <location>
        <begin position="592"/>
        <end position="611"/>
    </location>
</feature>